<dbReference type="EMBL" id="AFYH01042472">
    <property type="status" value="NOT_ANNOTATED_CDS"/>
    <property type="molecule type" value="Genomic_DNA"/>
</dbReference>
<dbReference type="InterPro" id="IPR032755">
    <property type="entry name" value="TSNAXIP1_N"/>
</dbReference>
<dbReference type="PANTHER" id="PTHR16306">
    <property type="entry name" value="TRANSLIN-ASSOCIATED FACTOR X-INTERACTING PROTEIN 1"/>
    <property type="match status" value="1"/>
</dbReference>
<evidence type="ECO:0000259" key="3">
    <source>
        <dbReference type="Pfam" id="PF15739"/>
    </source>
</evidence>
<keyword evidence="1 2" id="KW-0175">Coiled coil</keyword>
<accession>H3B8E0</accession>
<dbReference type="HOGENOM" id="CLU_028246_0_0_1"/>
<evidence type="ECO:0000256" key="1">
    <source>
        <dbReference type="ARBA" id="ARBA00023054"/>
    </source>
</evidence>
<feature type="coiled-coil region" evidence="2">
    <location>
        <begin position="99"/>
        <end position="126"/>
    </location>
</feature>
<dbReference type="Ensembl" id="ENSLACT00000018293.1">
    <property type="protein sequence ID" value="ENSLACP00000018161.1"/>
    <property type="gene ID" value="ENSLACG00000015999.2"/>
</dbReference>
<evidence type="ECO:0000313" key="5">
    <source>
        <dbReference type="Proteomes" id="UP000008672"/>
    </source>
</evidence>
<reference evidence="5" key="1">
    <citation type="submission" date="2011-08" db="EMBL/GenBank/DDBJ databases">
        <title>The draft genome of Latimeria chalumnae.</title>
        <authorList>
            <person name="Di Palma F."/>
            <person name="Alfoldi J."/>
            <person name="Johnson J."/>
            <person name="Berlin A."/>
            <person name="Gnerre S."/>
            <person name="Jaffe D."/>
            <person name="MacCallum I."/>
            <person name="Young S."/>
            <person name="Walker B.J."/>
            <person name="Lander E."/>
            <person name="Lindblad-Toh K."/>
        </authorList>
    </citation>
    <scope>NUCLEOTIDE SEQUENCE [LARGE SCALE GENOMIC DNA]</scope>
    <source>
        <strain evidence="5">Wild caught</strain>
    </source>
</reference>
<proteinExistence type="predicted"/>
<dbReference type="EMBL" id="AFYH01042469">
    <property type="status" value="NOT_ANNOTATED_CDS"/>
    <property type="molecule type" value="Genomic_DNA"/>
</dbReference>
<reference evidence="4" key="3">
    <citation type="submission" date="2025-09" db="UniProtKB">
        <authorList>
            <consortium name="Ensembl"/>
        </authorList>
    </citation>
    <scope>IDENTIFICATION</scope>
</reference>
<dbReference type="Proteomes" id="UP000008672">
    <property type="component" value="Unassembled WGS sequence"/>
</dbReference>
<dbReference type="EMBL" id="AFYH01042470">
    <property type="status" value="NOT_ANNOTATED_CDS"/>
    <property type="molecule type" value="Genomic_DNA"/>
</dbReference>
<sequence length="620" mass="71897">SCEDYAASTFPKPRFLEQLEAYLRKELQALDLTKPNAQELKLQAYREVFEYFIEDFRTYKPLLSAIKNEYDITLAHLREQIRSLEPLKAKLVTVSQQCDQKILALREEEREEIRALKNEKLNLLKIITNVKKDQVYLQAQVIKLQEELSALYIRYREESDARKLLIADINDLRRQKEESNMAAEDKAEDSVKLRLALKVAREDLTKVQMELNIMKADYGDVVPRRDFEILEKKYNDIITKTRVEQVETEQLKQEYDILLEVHQQITHQRDKFSTELEHLKRSSTPRPDWSKCAALIPGGAEEWEILSEGCSSDQQVDVLLAVLGGKIMPQKDFFDGRSIFKKYVMFHRFQLNLNSVRPHIISILNLVNPAWRPPRQARRQKKGKRSSFPDFFHSFLQKKFPESTVEWAYNIYEGCKVHREDEFIYLFYCILTGKKLDEEIYHGQIQLISNLLTEFAIADSSELGTFTCEEFSQTLRTVFPLKTPEQIQKLVEAAALQLGSIQDTVNYKALFMEDEEGKSGVFPTVLRHQQIEEKQAYLQDLKAQFENAEEITGSDLKAAFTTIDPCIEEKTLDTYISQAFPTAKENCEEAGPMSLNIVLQRLQASNINRTGPKEIPSLAP</sequence>
<evidence type="ECO:0000256" key="2">
    <source>
        <dbReference type="SAM" id="Coils"/>
    </source>
</evidence>
<feature type="domain" description="Translin-associated factor X-interacting protein 1 N-terminal" evidence="3">
    <location>
        <begin position="20"/>
        <end position="130"/>
    </location>
</feature>
<dbReference type="GO" id="GO:0005737">
    <property type="term" value="C:cytoplasm"/>
    <property type="evidence" value="ECO:0007669"/>
    <property type="project" value="TreeGrafter"/>
</dbReference>
<feature type="coiled-coil region" evidence="2">
    <location>
        <begin position="166"/>
        <end position="217"/>
    </location>
</feature>
<reference evidence="4" key="2">
    <citation type="submission" date="2025-08" db="UniProtKB">
        <authorList>
            <consortium name="Ensembl"/>
        </authorList>
    </citation>
    <scope>IDENTIFICATION</scope>
</reference>
<keyword evidence="5" id="KW-1185">Reference proteome</keyword>
<dbReference type="GeneTree" id="ENSGT00940000165060"/>
<dbReference type="Bgee" id="ENSLACG00000015999">
    <property type="expression patterns" value="Expressed in pectoral fin and 5 other cell types or tissues"/>
</dbReference>
<dbReference type="PANTHER" id="PTHR16306:SF0">
    <property type="entry name" value="TRANSLIN-ASSOCIATED FACTOR X-INTERACTING PROTEIN 1"/>
    <property type="match status" value="1"/>
</dbReference>
<organism evidence="4 5">
    <name type="scientific">Latimeria chalumnae</name>
    <name type="common">Coelacanth</name>
    <dbReference type="NCBI Taxonomy" id="7897"/>
    <lineage>
        <taxon>Eukaryota</taxon>
        <taxon>Metazoa</taxon>
        <taxon>Chordata</taxon>
        <taxon>Craniata</taxon>
        <taxon>Vertebrata</taxon>
        <taxon>Euteleostomi</taxon>
        <taxon>Coelacanthiformes</taxon>
        <taxon>Coelacanthidae</taxon>
        <taxon>Latimeria</taxon>
    </lineage>
</organism>
<dbReference type="AlphaFoldDB" id="H3B8E0"/>
<gene>
    <name evidence="4" type="primary">TSNAXIP1</name>
</gene>
<evidence type="ECO:0000313" key="4">
    <source>
        <dbReference type="Ensembl" id="ENSLACP00000018161.1"/>
    </source>
</evidence>
<protein>
    <submittedName>
        <fullName evidence="4">Translin associated factor X interacting protein 1</fullName>
    </submittedName>
</protein>
<dbReference type="EMBL" id="AFYH01042473">
    <property type="status" value="NOT_ANNOTATED_CDS"/>
    <property type="molecule type" value="Genomic_DNA"/>
</dbReference>
<dbReference type="Pfam" id="PF15739">
    <property type="entry name" value="TSNAXIP1_N"/>
    <property type="match status" value="1"/>
</dbReference>
<name>H3B8E0_LATCH</name>
<dbReference type="EMBL" id="AFYH01042471">
    <property type="status" value="NOT_ANNOTATED_CDS"/>
    <property type="molecule type" value="Genomic_DNA"/>
</dbReference>